<accession>A0A848L409</accession>
<dbReference type="EMBL" id="JABBJJ010000002">
    <property type="protein sequence ID" value="NMO13369.1"/>
    <property type="molecule type" value="Genomic_DNA"/>
</dbReference>
<comment type="caution">
    <text evidence="2">The sequence shown here is derived from an EMBL/GenBank/DDBJ whole genome shotgun (WGS) entry which is preliminary data.</text>
</comment>
<dbReference type="AlphaFoldDB" id="A0A848L409"/>
<feature type="region of interest" description="Disordered" evidence="1">
    <location>
        <begin position="43"/>
        <end position="67"/>
    </location>
</feature>
<organism evidence="2 3">
    <name type="scientific">Pyxidicoccus fallax</name>
    <dbReference type="NCBI Taxonomy" id="394095"/>
    <lineage>
        <taxon>Bacteria</taxon>
        <taxon>Pseudomonadati</taxon>
        <taxon>Myxococcota</taxon>
        <taxon>Myxococcia</taxon>
        <taxon>Myxococcales</taxon>
        <taxon>Cystobacterineae</taxon>
        <taxon>Myxococcaceae</taxon>
        <taxon>Pyxidicoccus</taxon>
    </lineage>
</organism>
<protein>
    <submittedName>
        <fullName evidence="2">Uncharacterized protein</fullName>
    </submittedName>
</protein>
<gene>
    <name evidence="2" type="ORF">HG543_00580</name>
</gene>
<name>A0A848L409_9BACT</name>
<proteinExistence type="predicted"/>
<dbReference type="Proteomes" id="UP000518300">
    <property type="component" value="Unassembled WGS sequence"/>
</dbReference>
<evidence type="ECO:0000256" key="1">
    <source>
        <dbReference type="SAM" id="MobiDB-lite"/>
    </source>
</evidence>
<evidence type="ECO:0000313" key="2">
    <source>
        <dbReference type="EMBL" id="NMO13369.1"/>
    </source>
</evidence>
<keyword evidence="3" id="KW-1185">Reference proteome</keyword>
<sequence>MKRLWLVVLAVAGLPRQQAYLKAFNTEVDDSFGGGTALSGDGHTLAVGASNEDSRATGVNGNPADESSEEAAAVYIFGR</sequence>
<reference evidence="2 3" key="1">
    <citation type="submission" date="2020-04" db="EMBL/GenBank/DDBJ databases">
        <title>Draft genome of Pyxidicoccus fallax type strain.</title>
        <authorList>
            <person name="Whitworth D.E."/>
        </authorList>
    </citation>
    <scope>NUCLEOTIDE SEQUENCE [LARGE SCALE GENOMIC DNA]</scope>
    <source>
        <strain evidence="2 3">DSM 14698</strain>
    </source>
</reference>
<evidence type="ECO:0000313" key="3">
    <source>
        <dbReference type="Proteomes" id="UP000518300"/>
    </source>
</evidence>
<dbReference type="RefSeq" id="WP_169342652.1">
    <property type="nucleotide sequence ID" value="NZ_JABBJJ010000002.1"/>
</dbReference>